<organism evidence="1 2">
    <name type="scientific">Mastigocoleus testarum BC008</name>
    <dbReference type="NCBI Taxonomy" id="371196"/>
    <lineage>
        <taxon>Bacteria</taxon>
        <taxon>Bacillati</taxon>
        <taxon>Cyanobacteriota</taxon>
        <taxon>Cyanophyceae</taxon>
        <taxon>Nostocales</taxon>
        <taxon>Hapalosiphonaceae</taxon>
        <taxon>Mastigocoleus</taxon>
    </lineage>
</organism>
<evidence type="ECO:0000313" key="2">
    <source>
        <dbReference type="Proteomes" id="UP000053372"/>
    </source>
</evidence>
<evidence type="ECO:0000313" key="1">
    <source>
        <dbReference type="EMBL" id="KST62662.1"/>
    </source>
</evidence>
<protein>
    <submittedName>
        <fullName evidence="1">Uncharacterized protein</fullName>
    </submittedName>
</protein>
<proteinExistence type="predicted"/>
<comment type="caution">
    <text evidence="1">The sequence shown here is derived from an EMBL/GenBank/DDBJ whole genome shotgun (WGS) entry which is preliminary data.</text>
</comment>
<dbReference type="OrthoDB" id="504400at2"/>
<accession>A0A0V7ZEK0</accession>
<dbReference type="AlphaFoldDB" id="A0A0V7ZEK0"/>
<sequence length="98" mass="10228">MGGRSAGETGTVYYNDGDTKSAGIADYALITDFESNGNDTIQLFGSSSDYSLGVAPGELPFGTGIFFNDGATPELIGLITDISPDTLNLDDSSQFIFV</sequence>
<gene>
    <name evidence="1" type="ORF">BC008_38185</name>
</gene>
<dbReference type="Proteomes" id="UP000053372">
    <property type="component" value="Unassembled WGS sequence"/>
</dbReference>
<dbReference type="EMBL" id="LMTZ01000151">
    <property type="protein sequence ID" value="KST62662.1"/>
    <property type="molecule type" value="Genomic_DNA"/>
</dbReference>
<reference evidence="1 2" key="1">
    <citation type="journal article" date="2015" name="Genome Announc.">
        <title>Draft Genome of the Euendolithic (true boring) Cyanobacterium Mastigocoleus testarum strain BC008.</title>
        <authorList>
            <person name="Guida B.S."/>
            <person name="Garcia-Pichel F."/>
        </authorList>
    </citation>
    <scope>NUCLEOTIDE SEQUENCE [LARGE SCALE GENOMIC DNA]</scope>
    <source>
        <strain evidence="1 2">BC008</strain>
    </source>
</reference>
<name>A0A0V7ZEK0_9CYAN</name>
<keyword evidence="2" id="KW-1185">Reference proteome</keyword>
<dbReference type="RefSeq" id="WP_027847010.1">
    <property type="nucleotide sequence ID" value="NZ_LMTZ01000151.1"/>
</dbReference>